<dbReference type="CDD" id="cd03046">
    <property type="entry name" value="GST_N_GTT1_like"/>
    <property type="match status" value="1"/>
</dbReference>
<dbReference type="PANTHER" id="PTHR44051">
    <property type="entry name" value="GLUTATHIONE S-TRANSFERASE-RELATED"/>
    <property type="match status" value="1"/>
</dbReference>
<dbReference type="Pfam" id="PF13409">
    <property type="entry name" value="GST_N_2"/>
    <property type="match status" value="1"/>
</dbReference>
<dbReference type="GO" id="GO:0016740">
    <property type="term" value="F:transferase activity"/>
    <property type="evidence" value="ECO:0007669"/>
    <property type="project" value="UniProtKB-KW"/>
</dbReference>
<dbReference type="OrthoDB" id="9810080at2"/>
<keyword evidence="2" id="KW-0808">Transferase</keyword>
<gene>
    <name evidence="2" type="ORF">SAMN06295937_1001223</name>
</gene>
<accession>A0A1T4ZVT1</accession>
<name>A0A1T4ZVT1_9SPHN</name>
<dbReference type="SUPFAM" id="SSF47616">
    <property type="entry name" value="GST C-terminal domain-like"/>
    <property type="match status" value="1"/>
</dbReference>
<dbReference type="PROSITE" id="PS50404">
    <property type="entry name" value="GST_NTER"/>
    <property type="match status" value="1"/>
</dbReference>
<dbReference type="Gene3D" id="1.20.1050.10">
    <property type="match status" value="1"/>
</dbReference>
<protein>
    <submittedName>
        <fullName evidence="2">Glutathione S-transferase</fullName>
    </submittedName>
</protein>
<dbReference type="EMBL" id="FUYP01000001">
    <property type="protein sequence ID" value="SKB26707.1"/>
    <property type="molecule type" value="Genomic_DNA"/>
</dbReference>
<proteinExistence type="predicted"/>
<evidence type="ECO:0000259" key="1">
    <source>
        <dbReference type="PROSITE" id="PS50404"/>
    </source>
</evidence>
<dbReference type="AlphaFoldDB" id="A0A1T4ZVT1"/>
<dbReference type="PANTHER" id="PTHR44051:SF21">
    <property type="entry name" value="GLUTATHIONE S-TRANSFERASE FAMILY PROTEIN"/>
    <property type="match status" value="1"/>
</dbReference>
<dbReference type="InterPro" id="IPR036282">
    <property type="entry name" value="Glutathione-S-Trfase_C_sf"/>
</dbReference>
<evidence type="ECO:0000313" key="2">
    <source>
        <dbReference type="EMBL" id="SKB26707.1"/>
    </source>
</evidence>
<keyword evidence="3" id="KW-1185">Reference proteome</keyword>
<sequence length="211" mass="23973">MKPKPILYHCPDARSLRCLWAAEESGMEIDLRLLPFPPRAFAPDYRPVNPLMTVPGWVEEGRLMTESAAICERIAEGTPLEVRREEADYWSYRNWLHRSDATLTFPLAIMIRYTRVEPETRRLAQAVDDYKAFFGGRAKSIESALSDGREWLTADRFTIADITVGYAAFLATTLDAGALLGEATQAWLARCMARDGFTRARRRQQASEPEN</sequence>
<dbReference type="InterPro" id="IPR004045">
    <property type="entry name" value="Glutathione_S-Trfase_N"/>
</dbReference>
<dbReference type="Gene3D" id="3.40.30.10">
    <property type="entry name" value="Glutaredoxin"/>
    <property type="match status" value="1"/>
</dbReference>
<dbReference type="Proteomes" id="UP000190044">
    <property type="component" value="Unassembled WGS sequence"/>
</dbReference>
<organism evidence="2 3">
    <name type="scientific">Sphingopyxis flava</name>
    <dbReference type="NCBI Taxonomy" id="1507287"/>
    <lineage>
        <taxon>Bacteria</taxon>
        <taxon>Pseudomonadati</taxon>
        <taxon>Pseudomonadota</taxon>
        <taxon>Alphaproteobacteria</taxon>
        <taxon>Sphingomonadales</taxon>
        <taxon>Sphingomonadaceae</taxon>
        <taxon>Sphingopyxis</taxon>
    </lineage>
</organism>
<dbReference type="SUPFAM" id="SSF52833">
    <property type="entry name" value="Thioredoxin-like"/>
    <property type="match status" value="1"/>
</dbReference>
<reference evidence="3" key="1">
    <citation type="submission" date="2017-02" db="EMBL/GenBank/DDBJ databases">
        <authorList>
            <person name="Varghese N."/>
            <person name="Submissions S."/>
        </authorList>
    </citation>
    <scope>NUCLEOTIDE SEQUENCE [LARGE SCALE GENOMIC DNA]</scope>
    <source>
        <strain evidence="3">R11H</strain>
    </source>
</reference>
<dbReference type="RefSeq" id="WP_079636840.1">
    <property type="nucleotide sequence ID" value="NZ_FUYP01000001.1"/>
</dbReference>
<feature type="domain" description="GST N-terminal" evidence="1">
    <location>
        <begin position="2"/>
        <end position="82"/>
    </location>
</feature>
<dbReference type="InterPro" id="IPR036249">
    <property type="entry name" value="Thioredoxin-like_sf"/>
</dbReference>
<evidence type="ECO:0000313" key="3">
    <source>
        <dbReference type="Proteomes" id="UP000190044"/>
    </source>
</evidence>